<dbReference type="Pfam" id="PF01869">
    <property type="entry name" value="BcrAD_BadFG"/>
    <property type="match status" value="2"/>
</dbReference>
<feature type="domain" description="DUF2229" evidence="6">
    <location>
        <begin position="675"/>
        <end position="894"/>
    </location>
</feature>
<dbReference type="PANTHER" id="PTHR32329:SF4">
    <property type="entry name" value="ACTIVATOR OF 2-HYDROXYACYL-COA DEHYDRATASE"/>
    <property type="match status" value="1"/>
</dbReference>
<evidence type="ECO:0000256" key="4">
    <source>
        <dbReference type="ARBA" id="ARBA00023014"/>
    </source>
</evidence>
<feature type="domain" description="ATPase BadF/BadG/BcrA/BcrD type" evidence="5">
    <location>
        <begin position="7"/>
        <end position="256"/>
    </location>
</feature>
<evidence type="ECO:0000259" key="5">
    <source>
        <dbReference type="Pfam" id="PF01869"/>
    </source>
</evidence>
<dbReference type="PANTHER" id="PTHR32329">
    <property type="entry name" value="BIFUNCTIONAL PROTEIN [INCLUDES 2-HYDROXYACYL-COA DEHYDRATASE (N-TER) AND ITS ACTIVATOR DOMAIN (C_TERM)-RELATED"/>
    <property type="match status" value="1"/>
</dbReference>
<evidence type="ECO:0000256" key="3">
    <source>
        <dbReference type="ARBA" id="ARBA00023004"/>
    </source>
</evidence>
<dbReference type="NCBIfam" id="TIGR00241">
    <property type="entry name" value="CoA_E_activ"/>
    <property type="match status" value="1"/>
</dbReference>
<evidence type="ECO:0000259" key="6">
    <source>
        <dbReference type="Pfam" id="PF09989"/>
    </source>
</evidence>
<organism evidence="7 8">
    <name type="scientific">Bianquea renquensis</name>
    <dbReference type="NCBI Taxonomy" id="2763661"/>
    <lineage>
        <taxon>Bacteria</taxon>
        <taxon>Bacillati</taxon>
        <taxon>Bacillota</taxon>
        <taxon>Clostridia</taxon>
        <taxon>Eubacteriales</taxon>
        <taxon>Bianqueaceae</taxon>
        <taxon>Bianquea</taxon>
    </lineage>
</organism>
<dbReference type="CDD" id="cd24034">
    <property type="entry name" value="ASKHA_NBD_O66634-like_rpt1"/>
    <property type="match status" value="1"/>
</dbReference>
<dbReference type="InterPro" id="IPR018709">
    <property type="entry name" value="CoA_activase_DUF2229"/>
</dbReference>
<comment type="caution">
    <text evidence="7">The sequence shown here is derived from an EMBL/GenBank/DDBJ whole genome shotgun (WGS) entry which is preliminary data.</text>
</comment>
<keyword evidence="3" id="KW-0408">Iron</keyword>
<dbReference type="InterPro" id="IPR043129">
    <property type="entry name" value="ATPase_NBD"/>
</dbReference>
<keyword evidence="2" id="KW-0479">Metal-binding</keyword>
<gene>
    <name evidence="7" type="ORF">H8730_13015</name>
</gene>
<keyword evidence="8" id="KW-1185">Reference proteome</keyword>
<accession>A0A926I2U7</accession>
<dbReference type="EMBL" id="JACRSQ010000022">
    <property type="protein sequence ID" value="MBC8544461.1"/>
    <property type="molecule type" value="Genomic_DNA"/>
</dbReference>
<sequence length="1438" mass="160413">MERLYHVGLDVGSTTVKIAVIDEDANLVYQEYKRHFANIKETIRDVVERAYQQVLAGQTVTINVTGSGGLSVSKWLKIPFVQEVIACTQTVERLIPETDVAIELGGEDAKITYFGQSVEQRMNGTCAGGTGAFIDQMAMLLMTDAPGLNALAEDATIIYPIAARCGVFAKTDIQPLLNEGAPKSDVAASIFQAVVNQTIAGLACGKPIRGNIAFLGGPLSFLPQLRKRFIETLHLTEEQVIIPENSQLFVAMGAAFASCNGPLFAFDDIQRAANTMLDAIDQEVSRLEPLFDNEKQYQAFVRRHDRDQVKRQPLETYEGPVYLGIDAGSTTTKAVLMGKDRQVLYTYYGSNEGSPVDKVKEILDEVYEILPEKAYIAGSASTGYGEKLIQAAFNVDEGEIETMAHYKAAEFFLPGVEFILDIGGQDMKCIRIQDGVIADILLNEACSSGCGSFLENFAQSLNMKIEDFAASALQSQYPVDLGSRCTVFMNSRVKQAQKEGASVGDISAGLSYSVIKNALQKVIKIRDYDEMGQKIIVQGGTFFNDAVLRAFEKITGREVVRPDIAGMMGAYGAALIAQERVPAEQKRSHLISRDELSTFRAETEQTRCGKCSNNCLLTINHFGDRKFISGNRCERGAGEDEKQKEELPNLYEFKYKRVFSYYKPLPLDQAPRGEVGIPRVLNLYENYPFWFTFFTKLGFAVKLSPRSTKKIFEEGMETIPSESVCYPAKLVHGHVMHLLRQGVKFIFYPCIPYEEKEQKKADNHYNCPIVTSYPETIKQNVEELQEQDIVFMNPFLNLDSPESVKEELWTYLAPQFSIAREEIDSAVDAAYAEHKQYRADVQAKGEEALRYIEAHHIKGVVLAGRPYHVDPEINHGLEKILLDLGMAVLSEDSVAHLNHLKRPIRVLDQWSYHSRLYDAADFVGTRPDLELVHLVSFGCGVDAVTSEQVQEILKAHGKTYMLIKIDEGTNLGAVRIRLRSLKASILERDSKGGIPEEQLCRAYEFDKVLFTKEMKKEYTILAPQMSPIHFRLLQPAFAKSGYNIEILPSVDHQAVEEGLKYVNNDACYPSILVVGQMMNALKSQKYDLNKVALIVTQTGGGCRASNYISFLRKALRDAGMSQIPVLSLSAGGLEKHPGFSITPGLINRAMMSVVYGDLFMHLLYRVRPYEQVPGSANALYEKWNAIATENVQNGNWFTYVRNIRQMVAEFDAFPVLSIEKPRVGIVGEILVKYHPTGNNNLVEVLESEGAEVCVPDLMDFFLYCAYNSTFKADHLGGSKKTKRLTNLVISGIELYRKPMTTALKKSSRFRPPTRIQEKAKYADGIISLGNQTGEGWFLTAEMVELMAHGVNNIVCVQPFACLPNHIVAKSMIKPIRARYPKANIAAVDYDPGASEVNQLNRIKLMLAVAFKNANLEPNKMEINSNEESLEQKTDEKYA</sequence>
<evidence type="ECO:0000256" key="1">
    <source>
        <dbReference type="ARBA" id="ARBA00001966"/>
    </source>
</evidence>
<dbReference type="CDD" id="cd24035">
    <property type="entry name" value="ASKHA_NBD_O66634-like_rpt2"/>
    <property type="match status" value="1"/>
</dbReference>
<dbReference type="RefSeq" id="WP_249289911.1">
    <property type="nucleotide sequence ID" value="NZ_JACRSQ010000022.1"/>
</dbReference>
<comment type="cofactor">
    <cofactor evidence="1">
        <name>[4Fe-4S] cluster</name>
        <dbReference type="ChEBI" id="CHEBI:49883"/>
    </cofactor>
</comment>
<keyword evidence="4" id="KW-0411">Iron-sulfur</keyword>
<dbReference type="Pfam" id="PF09989">
    <property type="entry name" value="DUF2229"/>
    <property type="match status" value="1"/>
</dbReference>
<dbReference type="GO" id="GO:0046872">
    <property type="term" value="F:metal ion binding"/>
    <property type="evidence" value="ECO:0007669"/>
    <property type="project" value="UniProtKB-KW"/>
</dbReference>
<dbReference type="Proteomes" id="UP000657006">
    <property type="component" value="Unassembled WGS sequence"/>
</dbReference>
<dbReference type="SUPFAM" id="SSF53067">
    <property type="entry name" value="Actin-like ATPase domain"/>
    <property type="match status" value="2"/>
</dbReference>
<reference evidence="7" key="1">
    <citation type="submission" date="2020-08" db="EMBL/GenBank/DDBJ databases">
        <title>Genome public.</title>
        <authorList>
            <person name="Liu C."/>
            <person name="Sun Q."/>
        </authorList>
    </citation>
    <scope>NUCLEOTIDE SEQUENCE</scope>
    <source>
        <strain evidence="7">NSJ-32</strain>
    </source>
</reference>
<dbReference type="InterPro" id="IPR051805">
    <property type="entry name" value="Dehydratase_Activator_Redct"/>
</dbReference>
<feature type="domain" description="ATPase BadF/BadG/BcrA/BcrD type" evidence="5">
    <location>
        <begin position="323"/>
        <end position="577"/>
    </location>
</feature>
<protein>
    <submittedName>
        <fullName evidence="7">2-hydroxyacyl-CoA dehydratase</fullName>
    </submittedName>
</protein>
<dbReference type="InterPro" id="IPR002731">
    <property type="entry name" value="ATPase_BadF"/>
</dbReference>
<dbReference type="GO" id="GO:0051536">
    <property type="term" value="F:iron-sulfur cluster binding"/>
    <property type="evidence" value="ECO:0007669"/>
    <property type="project" value="UniProtKB-KW"/>
</dbReference>
<proteinExistence type="predicted"/>
<evidence type="ECO:0000313" key="7">
    <source>
        <dbReference type="EMBL" id="MBC8544461.1"/>
    </source>
</evidence>
<evidence type="ECO:0000256" key="2">
    <source>
        <dbReference type="ARBA" id="ARBA00022723"/>
    </source>
</evidence>
<evidence type="ECO:0000313" key="8">
    <source>
        <dbReference type="Proteomes" id="UP000657006"/>
    </source>
</evidence>
<dbReference type="InterPro" id="IPR008275">
    <property type="entry name" value="CoA_E_activase_dom"/>
</dbReference>
<name>A0A926I2U7_9FIRM</name>
<dbReference type="Gene3D" id="3.30.420.40">
    <property type="match status" value="4"/>
</dbReference>